<name>A0A6N7EBR0_9MICO</name>
<dbReference type="GO" id="GO:0045892">
    <property type="term" value="P:negative regulation of DNA-templated transcription"/>
    <property type="evidence" value="ECO:0007669"/>
    <property type="project" value="TreeGrafter"/>
</dbReference>
<evidence type="ECO:0000259" key="5">
    <source>
        <dbReference type="PROSITE" id="PS51078"/>
    </source>
</evidence>
<dbReference type="Pfam" id="PF09339">
    <property type="entry name" value="HTH_IclR"/>
    <property type="match status" value="1"/>
</dbReference>
<evidence type="ECO:0000259" key="4">
    <source>
        <dbReference type="PROSITE" id="PS51077"/>
    </source>
</evidence>
<dbReference type="InterPro" id="IPR014757">
    <property type="entry name" value="Tscrpt_reg_IclR_C"/>
</dbReference>
<dbReference type="GO" id="GO:0003677">
    <property type="term" value="F:DNA binding"/>
    <property type="evidence" value="ECO:0007669"/>
    <property type="project" value="UniProtKB-KW"/>
</dbReference>
<proteinExistence type="predicted"/>
<evidence type="ECO:0000256" key="1">
    <source>
        <dbReference type="ARBA" id="ARBA00023015"/>
    </source>
</evidence>
<feature type="domain" description="IclR-ED" evidence="5">
    <location>
        <begin position="149"/>
        <end position="331"/>
    </location>
</feature>
<evidence type="ECO:0000256" key="2">
    <source>
        <dbReference type="ARBA" id="ARBA00023125"/>
    </source>
</evidence>
<dbReference type="AlphaFoldDB" id="A0A6N7EBR0"/>
<evidence type="ECO:0000313" key="6">
    <source>
        <dbReference type="EMBL" id="MPV35559.1"/>
    </source>
</evidence>
<keyword evidence="7" id="KW-1185">Reference proteome</keyword>
<accession>A0A6N7EBR0</accession>
<dbReference type="SUPFAM" id="SSF55781">
    <property type="entry name" value="GAF domain-like"/>
    <property type="match status" value="1"/>
</dbReference>
<evidence type="ECO:0000256" key="3">
    <source>
        <dbReference type="ARBA" id="ARBA00023163"/>
    </source>
</evidence>
<dbReference type="InterPro" id="IPR011991">
    <property type="entry name" value="ArsR-like_HTH"/>
</dbReference>
<gene>
    <name evidence="6" type="ORF">GB881_00600</name>
</gene>
<dbReference type="SUPFAM" id="SSF46785">
    <property type="entry name" value="Winged helix' DNA-binding domain"/>
    <property type="match status" value="1"/>
</dbReference>
<dbReference type="InterPro" id="IPR050707">
    <property type="entry name" value="HTH_MetabolicPath_Reg"/>
</dbReference>
<dbReference type="GO" id="GO:0003700">
    <property type="term" value="F:DNA-binding transcription factor activity"/>
    <property type="evidence" value="ECO:0007669"/>
    <property type="project" value="TreeGrafter"/>
</dbReference>
<dbReference type="PROSITE" id="PS51077">
    <property type="entry name" value="HTH_ICLR"/>
    <property type="match status" value="1"/>
</dbReference>
<evidence type="ECO:0000313" key="7">
    <source>
        <dbReference type="Proteomes" id="UP000437709"/>
    </source>
</evidence>
<dbReference type="InterPro" id="IPR005471">
    <property type="entry name" value="Tscrpt_reg_IclR_N"/>
</dbReference>
<dbReference type="Gene3D" id="1.10.10.10">
    <property type="entry name" value="Winged helix-like DNA-binding domain superfamily/Winged helix DNA-binding domain"/>
    <property type="match status" value="1"/>
</dbReference>
<dbReference type="OrthoDB" id="7274111at2"/>
<dbReference type="InterPro" id="IPR036390">
    <property type="entry name" value="WH_DNA-bd_sf"/>
</dbReference>
<dbReference type="SMART" id="SM00346">
    <property type="entry name" value="HTH_ICLR"/>
    <property type="match status" value="1"/>
</dbReference>
<reference evidence="6 7" key="1">
    <citation type="submission" date="2019-10" db="EMBL/GenBank/DDBJ databases">
        <title>Georgenia wutianyii sp. nov. and Georgenia yuyongxinii sp. nov. isolated from plateau pika (Ochotona curzoniae) in the Qinghai-Tibet plateau of China.</title>
        <authorList>
            <person name="Tian Z."/>
        </authorList>
    </citation>
    <scope>NUCLEOTIDE SEQUENCE [LARGE SCALE GENOMIC DNA]</scope>
    <source>
        <strain evidence="6 7">JCM 19765</strain>
    </source>
</reference>
<dbReference type="Gene3D" id="3.30.450.40">
    <property type="match status" value="1"/>
</dbReference>
<dbReference type="CDD" id="cd00090">
    <property type="entry name" value="HTH_ARSR"/>
    <property type="match status" value="1"/>
</dbReference>
<organism evidence="6 7">
    <name type="scientific">Georgenia subflava</name>
    <dbReference type="NCBI Taxonomy" id="1622177"/>
    <lineage>
        <taxon>Bacteria</taxon>
        <taxon>Bacillati</taxon>
        <taxon>Actinomycetota</taxon>
        <taxon>Actinomycetes</taxon>
        <taxon>Micrococcales</taxon>
        <taxon>Bogoriellaceae</taxon>
        <taxon>Georgenia</taxon>
    </lineage>
</organism>
<dbReference type="Pfam" id="PF01614">
    <property type="entry name" value="IclR_C"/>
    <property type="match status" value="1"/>
</dbReference>
<keyword evidence="1" id="KW-0805">Transcription regulation</keyword>
<protein>
    <submittedName>
        <fullName evidence="6">Helix-turn-helix domain-containing protein</fullName>
    </submittedName>
</protein>
<dbReference type="PANTHER" id="PTHR30136">
    <property type="entry name" value="HELIX-TURN-HELIX TRANSCRIPTIONAL REGULATOR, ICLR FAMILY"/>
    <property type="match status" value="1"/>
</dbReference>
<keyword evidence="3" id="KW-0804">Transcription</keyword>
<dbReference type="PANTHER" id="PTHR30136:SF24">
    <property type="entry name" value="HTH-TYPE TRANSCRIPTIONAL REPRESSOR ALLR"/>
    <property type="match status" value="1"/>
</dbReference>
<dbReference type="PROSITE" id="PS51078">
    <property type="entry name" value="ICLR_ED"/>
    <property type="match status" value="1"/>
</dbReference>
<dbReference type="EMBL" id="WHPC01000001">
    <property type="protein sequence ID" value="MPV35559.1"/>
    <property type="molecule type" value="Genomic_DNA"/>
</dbReference>
<dbReference type="InterPro" id="IPR029016">
    <property type="entry name" value="GAF-like_dom_sf"/>
</dbReference>
<sequence length="331" mass="35961">MFCSVKRLSAATTAARSLVVVTGSSSAPVRASSTSPVLAGDNHIRHVVPSVGTFSGPPAQCVRYCFACRIKMETVMSPTDTSTGPHLESLDAGVRALLLFSSREIVTVTAVARELGLSRSTAYRILNTLKNCGMVALGPKGRGYYTGPALVDMARPLGMDIEARARLRPVLDDAMYRTGETVHVAALLGSQVLLFDGRESDNPLRASLRVGYLRPAHSVSAGKLLLSRLIPEQILTLYPEEQLLRFTPTTTATRTQLLQELADLKEQDHAVNLQEIEPGVNGVSVILEGRTWRDRIALVASVPSDRSDRGSLKGTKDQLLESRRLLIRRPH</sequence>
<comment type="caution">
    <text evidence="6">The sequence shown here is derived from an EMBL/GenBank/DDBJ whole genome shotgun (WGS) entry which is preliminary data.</text>
</comment>
<feature type="domain" description="HTH iclR-type" evidence="4">
    <location>
        <begin position="87"/>
        <end position="148"/>
    </location>
</feature>
<dbReference type="InterPro" id="IPR036388">
    <property type="entry name" value="WH-like_DNA-bd_sf"/>
</dbReference>
<keyword evidence="2" id="KW-0238">DNA-binding</keyword>
<dbReference type="Proteomes" id="UP000437709">
    <property type="component" value="Unassembled WGS sequence"/>
</dbReference>